<feature type="domain" description="Intradiol ring-cleavage dioxygenases" evidence="5">
    <location>
        <begin position="38"/>
        <end position="181"/>
    </location>
</feature>
<dbReference type="SUPFAM" id="SSF49482">
    <property type="entry name" value="Aromatic compound dioxygenase"/>
    <property type="match status" value="1"/>
</dbReference>
<evidence type="ECO:0000256" key="3">
    <source>
        <dbReference type="ARBA" id="ARBA00023002"/>
    </source>
</evidence>
<dbReference type="GO" id="GO:0008199">
    <property type="term" value="F:ferric iron binding"/>
    <property type="evidence" value="ECO:0007669"/>
    <property type="project" value="InterPro"/>
</dbReference>
<dbReference type="Proteomes" id="UP000199413">
    <property type="component" value="Unassembled WGS sequence"/>
</dbReference>
<organism evidence="6 7">
    <name type="scientific">Micromonospora rhizosphaerae</name>
    <dbReference type="NCBI Taxonomy" id="568872"/>
    <lineage>
        <taxon>Bacteria</taxon>
        <taxon>Bacillati</taxon>
        <taxon>Actinomycetota</taxon>
        <taxon>Actinomycetes</taxon>
        <taxon>Micromonosporales</taxon>
        <taxon>Micromonosporaceae</taxon>
        <taxon>Micromonospora</taxon>
    </lineage>
</organism>
<sequence length="190" mass="20562">MSEQLGVTPSQTVGPYLHIGLLWPDGPYVVPDGTPGAFWLRGQLFDGAGNPVVDGMVETWQADPDGRFDHPDDPRGARPPSVPGFRGFGRSATDAQGRYEILTVKPGPLPAPDGATEAPHLNLSVFARGLLHRVVTRLYFPDEPAANDADPALRGVDPDRRHTLLATEAPDGLRFDIHLQGEHETVFFAV</sequence>
<keyword evidence="7" id="KW-1185">Reference proteome</keyword>
<dbReference type="InterPro" id="IPR000627">
    <property type="entry name" value="Intradiol_dOase_C"/>
</dbReference>
<gene>
    <name evidence="6" type="ORF">GA0070624_4811</name>
</gene>
<dbReference type="OrthoDB" id="4417174at2"/>
<dbReference type="PANTHER" id="PTHR33711">
    <property type="entry name" value="DIOXYGENASE, PUTATIVE (AFU_ORTHOLOGUE AFUA_2G02910)-RELATED"/>
    <property type="match status" value="1"/>
</dbReference>
<dbReference type="Pfam" id="PF00775">
    <property type="entry name" value="Dioxygenase_C"/>
    <property type="match status" value="1"/>
</dbReference>
<feature type="region of interest" description="Disordered" evidence="4">
    <location>
        <begin position="61"/>
        <end position="87"/>
    </location>
</feature>
<evidence type="ECO:0000259" key="5">
    <source>
        <dbReference type="Pfam" id="PF00775"/>
    </source>
</evidence>
<evidence type="ECO:0000256" key="1">
    <source>
        <dbReference type="ARBA" id="ARBA00007825"/>
    </source>
</evidence>
<evidence type="ECO:0000313" key="6">
    <source>
        <dbReference type="EMBL" id="SCL33742.1"/>
    </source>
</evidence>
<dbReference type="EMBL" id="FMHV01000002">
    <property type="protein sequence ID" value="SCL33742.1"/>
    <property type="molecule type" value="Genomic_DNA"/>
</dbReference>
<reference evidence="7" key="1">
    <citation type="submission" date="2016-06" db="EMBL/GenBank/DDBJ databases">
        <authorList>
            <person name="Varghese N."/>
            <person name="Submissions Spin"/>
        </authorList>
    </citation>
    <scope>NUCLEOTIDE SEQUENCE [LARGE SCALE GENOMIC DNA]</scope>
    <source>
        <strain evidence="7">DSM 45431</strain>
    </source>
</reference>
<dbReference type="PANTHER" id="PTHR33711:SF9">
    <property type="entry name" value="PROTOCATECHUATE 3,4-DIOXYGENASE ALPHA CHAIN"/>
    <property type="match status" value="1"/>
</dbReference>
<dbReference type="InterPro" id="IPR012786">
    <property type="entry name" value="Protocat_dOase_a"/>
</dbReference>
<accession>A0A1C6SWP2</accession>
<dbReference type="CDD" id="cd03463">
    <property type="entry name" value="3_4-PCD_alpha"/>
    <property type="match status" value="1"/>
</dbReference>
<dbReference type="Gene3D" id="2.60.130.10">
    <property type="entry name" value="Aromatic compound dioxygenase"/>
    <property type="match status" value="1"/>
</dbReference>
<keyword evidence="3" id="KW-0560">Oxidoreductase</keyword>
<dbReference type="RefSeq" id="WP_091344764.1">
    <property type="nucleotide sequence ID" value="NZ_FMHV01000002.1"/>
</dbReference>
<protein>
    <submittedName>
        <fullName evidence="6">Protocatechuate 3,4-dioxygenase, alpha subunit</fullName>
    </submittedName>
</protein>
<dbReference type="AlphaFoldDB" id="A0A1C6SWP2"/>
<evidence type="ECO:0000313" key="7">
    <source>
        <dbReference type="Proteomes" id="UP000199413"/>
    </source>
</evidence>
<name>A0A1C6SWP2_9ACTN</name>
<dbReference type="NCBIfam" id="TIGR02423">
    <property type="entry name" value="protocat_alph"/>
    <property type="match status" value="1"/>
</dbReference>
<dbReference type="STRING" id="568872.GA0070624_4811"/>
<keyword evidence="2 6" id="KW-0223">Dioxygenase</keyword>
<feature type="compositionally biased region" description="Basic and acidic residues" evidence="4">
    <location>
        <begin position="64"/>
        <end position="76"/>
    </location>
</feature>
<comment type="similarity">
    <text evidence="1">Belongs to the intradiol ring-cleavage dioxygenase family.</text>
</comment>
<dbReference type="InterPro" id="IPR015889">
    <property type="entry name" value="Intradiol_dOase_core"/>
</dbReference>
<dbReference type="GO" id="GO:0018578">
    <property type="term" value="F:protocatechuate 3,4-dioxygenase activity"/>
    <property type="evidence" value="ECO:0007669"/>
    <property type="project" value="InterPro"/>
</dbReference>
<dbReference type="InterPro" id="IPR050770">
    <property type="entry name" value="Intradiol_RC_Dioxygenase"/>
</dbReference>
<proteinExistence type="inferred from homology"/>
<evidence type="ECO:0000256" key="4">
    <source>
        <dbReference type="SAM" id="MobiDB-lite"/>
    </source>
</evidence>
<evidence type="ECO:0000256" key="2">
    <source>
        <dbReference type="ARBA" id="ARBA00022964"/>
    </source>
</evidence>